<dbReference type="NCBIfam" id="TIGR00756">
    <property type="entry name" value="PPR"/>
    <property type="match status" value="4"/>
</dbReference>
<keyword evidence="7" id="KW-0378">Hydrolase</keyword>
<dbReference type="InterPro" id="IPR052083">
    <property type="entry name" value="Aminoacylase-1_M20A"/>
</dbReference>
<protein>
    <recommendedName>
        <fullName evidence="3">N-acyl-aliphatic-L-amino acid amidohydrolase</fullName>
        <ecNumber evidence="3">3.5.1.14</ecNumber>
    </recommendedName>
    <alternativeName>
        <fullName evidence="10">N-acyl-L-amino-acid amidohydrolase</fullName>
    </alternativeName>
</protein>
<dbReference type="InterPro" id="IPR001261">
    <property type="entry name" value="ArgE/DapE_CS"/>
</dbReference>
<dbReference type="PANTHER" id="PTHR45892">
    <property type="entry name" value="AMINOACYLASE-1"/>
    <property type="match status" value="1"/>
</dbReference>
<feature type="region of interest" description="Disordered" evidence="14">
    <location>
        <begin position="522"/>
        <end position="543"/>
    </location>
</feature>
<dbReference type="GO" id="GO:0005737">
    <property type="term" value="C:cytoplasm"/>
    <property type="evidence" value="ECO:0007669"/>
    <property type="project" value="UniProtKB-SubCell"/>
</dbReference>
<feature type="binding site" evidence="12">
    <location>
        <position position="416"/>
    </location>
    <ligand>
        <name>Zn(2+)</name>
        <dbReference type="ChEBI" id="CHEBI:29105"/>
        <label>2</label>
    </ligand>
</feature>
<evidence type="ECO:0000256" key="12">
    <source>
        <dbReference type="PIRSR" id="PIRSR610159-2"/>
    </source>
</evidence>
<reference evidence="17" key="1">
    <citation type="journal article" date="2018" name="Nat. Genet.">
        <title>Extensive intraspecific gene order and gene structural variations between Mo17 and other maize genomes.</title>
        <authorList>
            <person name="Sun S."/>
            <person name="Zhou Y."/>
            <person name="Chen J."/>
            <person name="Shi J."/>
            <person name="Zhao H."/>
            <person name="Zhao H."/>
            <person name="Song W."/>
            <person name="Zhang M."/>
            <person name="Cui Y."/>
            <person name="Dong X."/>
            <person name="Liu H."/>
            <person name="Ma X."/>
            <person name="Jiao Y."/>
            <person name="Wang B."/>
            <person name="Wei X."/>
            <person name="Stein J.C."/>
            <person name="Glaubitz J.C."/>
            <person name="Lu F."/>
            <person name="Yu G."/>
            <person name="Liang C."/>
            <person name="Fengler K."/>
            <person name="Li B."/>
            <person name="Rafalski A."/>
            <person name="Schnable P.S."/>
            <person name="Ware D.H."/>
            <person name="Buckler E.S."/>
            <person name="Lai J."/>
        </authorList>
    </citation>
    <scope>NUCLEOTIDE SEQUENCE [LARGE SCALE GENOMIC DNA]</scope>
    <source>
        <tissue evidence="17">Seedling</tissue>
    </source>
</reference>
<keyword evidence="4" id="KW-0963">Cytoplasm</keyword>
<dbReference type="GO" id="GO:0008270">
    <property type="term" value="F:zinc ion binding"/>
    <property type="evidence" value="ECO:0007669"/>
    <property type="project" value="InterPro"/>
</dbReference>
<evidence type="ECO:0000256" key="1">
    <source>
        <dbReference type="ARBA" id="ARBA00004496"/>
    </source>
</evidence>
<keyword evidence="8 12" id="KW-0862">Zinc</keyword>
<evidence type="ECO:0000256" key="9">
    <source>
        <dbReference type="ARBA" id="ARBA00022946"/>
    </source>
</evidence>
<evidence type="ECO:0000256" key="13">
    <source>
        <dbReference type="PROSITE-ProRule" id="PRU00708"/>
    </source>
</evidence>
<dbReference type="NCBIfam" id="TIGR01880">
    <property type="entry name" value="Ac-peptdase-euk"/>
    <property type="match status" value="1"/>
</dbReference>
<evidence type="ECO:0000256" key="14">
    <source>
        <dbReference type="SAM" id="MobiDB-lite"/>
    </source>
</evidence>
<dbReference type="AlphaFoldDB" id="A0A317YG12"/>
<dbReference type="PROSITE" id="PS51375">
    <property type="entry name" value="PPR"/>
    <property type="match status" value="5"/>
</dbReference>
<dbReference type="Proteomes" id="UP000251960">
    <property type="component" value="Chromosome 1"/>
</dbReference>
<dbReference type="FunFam" id="1.25.40.10:FF:000031">
    <property type="entry name" value="Pentatricopeptide repeat-containing protein mitochondrial"/>
    <property type="match status" value="1"/>
</dbReference>
<dbReference type="GO" id="GO:0006520">
    <property type="term" value="P:amino acid metabolic process"/>
    <property type="evidence" value="ECO:0007669"/>
    <property type="project" value="InterPro"/>
</dbReference>
<feature type="repeat" description="PPR" evidence="13">
    <location>
        <begin position="745"/>
        <end position="779"/>
    </location>
</feature>
<dbReference type="Pfam" id="PF13041">
    <property type="entry name" value="PPR_2"/>
    <property type="match status" value="3"/>
</dbReference>
<keyword evidence="15" id="KW-0732">Signal</keyword>
<accession>A0A317YG12</accession>
<feature type="repeat" description="PPR" evidence="13">
    <location>
        <begin position="714"/>
        <end position="744"/>
    </location>
</feature>
<dbReference type="InterPro" id="IPR011990">
    <property type="entry name" value="TPR-like_helical_dom_sf"/>
</dbReference>
<dbReference type="FunFam" id="1.10.150.900:FF:000001">
    <property type="entry name" value="Aminoacylase-1, putative"/>
    <property type="match status" value="1"/>
</dbReference>
<dbReference type="EC" id="3.5.1.14" evidence="3"/>
<dbReference type="InterPro" id="IPR002933">
    <property type="entry name" value="Peptidase_M20"/>
</dbReference>
<dbReference type="InterPro" id="IPR002885">
    <property type="entry name" value="PPR_rpt"/>
</dbReference>
<comment type="similarity">
    <text evidence="2">Belongs to the PPR family. PCMP-H subfamily.</text>
</comment>
<dbReference type="GO" id="GO:0004046">
    <property type="term" value="F:aminoacylase activity"/>
    <property type="evidence" value="ECO:0007669"/>
    <property type="project" value="UniProtKB-EC"/>
</dbReference>
<sequence>MGTRNLTRNRAASMATASTTLLLSLAFLAFAWAASPSPDAEAISRFQEYLRIDTAQPAPDYAAAVAFLRKQAAEAGLEARTLELVARKPLLLLRWPGRRPSLPSILLNSHTDVVPSEPNKWDHPPFSAALDEPSGRIYARGSQDMKCVGMQYLEAIRRLRSAGFVPDRNIYITFVPDEEIGGHGGVEPFVSSKEFKDMNVALVLDEGLASPGEEYRVFYAERSPWWLTIKATGAPGHGAKLYDGSAMENLMKSVEAIRRFRTSQFDLVKSGEKAEGDVVSVNFAYLKAGTPTPTGFVMNLQPSEAEVGLDIRIPPSAHVEALERRLVEEWAPPSRNLTFEFKQKMSVLDNFGKPAMTAADSTNPWWTLLEEAVKSADGKLGKPEIFPASTDARYFRKIGLPAFGFSPMANTPILLHDHNEFLSKDEYLKGIGIYESIIRALATHEDGGKDDESRAELMTVDYAQNPHRGSFRNSFSWDALSFTRVNRWWPTRCSSASLAGSAAIHVMNSLFKRLPRKRVAATRRSSRRVHAQPQPQPQQRPYPSLTTFSRLCVEGPLPAALALLPELAAAGLRADPVSLTRLVKLCVRHGTADHGRLIHRHVEAHGPLPHDGAGGLFVSNSLASMYAKFGLLDDALRLFDGMPVRNVVTWTTVVAALASADGRKQEALRFLVAMRRDGVAPNAYTFSSVLGACTTPGMLTAVHASTVKAGLDSDVFVRSSLIDAYVKLGDLDGGRRVFDEMVTGDLVVWNSIIAGFAQSGDGVGAIELFMRMKDAGFLSNQGTLTSVLRACTGMVMLEAGRQVHAHVLKYDRDLILHNALLDMYCKCGSLEDADALFHRMPQRDVISWSTMVSGLAQNGKSVEALTVFDLMKSQGVAPNHVTMVGVLFACSHAGLVEDGWHYFRSMKRLFGIQPEREHHNCMVDLLGRAGKLDESVEFIHGMSLEPDSVIWRTLLGACRMHKNASLAAYAAREILKLEPDDQGARVLLSNTYADLRQWTDAEKPWKAMRDRGMRKEPGRSWIELEKRVHVFIAGDLSHPCSDTIIQELNRLIGRIKSLGYVPQTEFVLQDLPTEQKEDLLKYHSEKMAIVFGTMHAVDGKPIRIMKNLRICGDCHAFAKLASKSEGRVIVIRDPVRFHHFQDGACSCGDYWHKRPETNDTKGSRCRPPTTGDTAPIARVQEERGAVSGGSGVREARRDVCADKGGGGQAEIARQEARLKVERENLEKEKSVLMGTASSQDSQDGALEITVSGEKYRCLRFSKAKK</sequence>
<dbReference type="ExpressionAtlas" id="A0A317YG12">
    <property type="expression patterns" value="baseline and differential"/>
</dbReference>
<feature type="repeat" description="PPR" evidence="13">
    <location>
        <begin position="844"/>
        <end position="878"/>
    </location>
</feature>
<feature type="binding site" evidence="12">
    <location>
        <position position="179"/>
    </location>
    <ligand>
        <name>Zn(2+)</name>
        <dbReference type="ChEBI" id="CHEBI:29105"/>
        <label>2</label>
    </ligand>
</feature>
<feature type="binding site" evidence="12">
    <location>
        <position position="144"/>
    </location>
    <ligand>
        <name>Zn(2+)</name>
        <dbReference type="ChEBI" id="CHEBI:29105"/>
        <label>1</label>
    </ligand>
</feature>
<dbReference type="CDD" id="cd05646">
    <property type="entry name" value="M20_AcylaseI_like"/>
    <property type="match status" value="1"/>
</dbReference>
<name>A0A317YG12_MAIZE</name>
<feature type="active site" description="Proton acceptor" evidence="11">
    <location>
        <position position="178"/>
    </location>
</feature>
<comment type="cofactor">
    <cofactor evidence="12">
        <name>Zn(2+)</name>
        <dbReference type="ChEBI" id="CHEBI:29105"/>
    </cofactor>
    <text evidence="12">Binds 2 Zn(2+) ions per subunit.</text>
</comment>
<feature type="active site" evidence="11">
    <location>
        <position position="112"/>
    </location>
</feature>
<keyword evidence="5 12" id="KW-0479">Metal-binding</keyword>
<feature type="signal peptide" evidence="15">
    <location>
        <begin position="1"/>
        <end position="33"/>
    </location>
</feature>
<dbReference type="PANTHER" id="PTHR45892:SF1">
    <property type="entry name" value="AMINOACYLASE-1"/>
    <property type="match status" value="1"/>
</dbReference>
<dbReference type="InterPro" id="IPR046848">
    <property type="entry name" value="E_motif"/>
</dbReference>
<evidence type="ECO:0000256" key="15">
    <source>
        <dbReference type="SAM" id="SignalP"/>
    </source>
</evidence>
<feature type="binding site" evidence="12">
    <location>
        <position position="144"/>
    </location>
    <ligand>
        <name>Zn(2+)</name>
        <dbReference type="ChEBI" id="CHEBI:29105"/>
        <label>2</label>
    </ligand>
</feature>
<dbReference type="Gene3D" id="3.30.70.360">
    <property type="match status" value="1"/>
</dbReference>
<dbReference type="FunFam" id="1.25.40.10:FF:000380">
    <property type="entry name" value="Pentatricopeptide repeat-containing protein, chloroplastic"/>
    <property type="match status" value="1"/>
</dbReference>
<dbReference type="FunFam" id="3.30.70.360:FF:000009">
    <property type="entry name" value="aminoacylase-1 isoform X1"/>
    <property type="match status" value="1"/>
</dbReference>
<dbReference type="PROSITE" id="PS00759">
    <property type="entry name" value="ARGE_DAPE_CPG2_2"/>
    <property type="match status" value="1"/>
</dbReference>
<dbReference type="InterPro" id="IPR010159">
    <property type="entry name" value="N-acyl_aa_amidohydrolase"/>
</dbReference>
<evidence type="ECO:0000256" key="5">
    <source>
        <dbReference type="ARBA" id="ARBA00022723"/>
    </source>
</evidence>
<evidence type="ECO:0000259" key="16">
    <source>
        <dbReference type="Pfam" id="PF14432"/>
    </source>
</evidence>
<feature type="repeat" description="PPR" evidence="13">
    <location>
        <begin position="646"/>
        <end position="681"/>
    </location>
</feature>
<dbReference type="Pfam" id="PF20431">
    <property type="entry name" value="E_motif"/>
    <property type="match status" value="1"/>
</dbReference>
<evidence type="ECO:0000256" key="2">
    <source>
        <dbReference type="ARBA" id="ARBA00006643"/>
    </source>
</evidence>
<evidence type="ECO:0000256" key="6">
    <source>
        <dbReference type="ARBA" id="ARBA00022737"/>
    </source>
</evidence>
<feature type="chain" id="PRO_5016452320" description="N-acyl-aliphatic-L-amino acid amidohydrolase" evidence="15">
    <location>
        <begin position="34"/>
        <end position="1265"/>
    </location>
</feature>
<evidence type="ECO:0000256" key="11">
    <source>
        <dbReference type="PIRSR" id="PIRSR610159-1"/>
    </source>
</evidence>
<comment type="caution">
    <text evidence="17">The sequence shown here is derived from an EMBL/GenBank/DDBJ whole genome shotgun (WGS) entry which is preliminary data.</text>
</comment>
<feature type="binding site" evidence="12">
    <location>
        <position position="206"/>
    </location>
    <ligand>
        <name>Zn(2+)</name>
        <dbReference type="ChEBI" id="CHEBI:29105"/>
        <label>1</label>
    </ligand>
</feature>
<dbReference type="SUPFAM" id="SSF55031">
    <property type="entry name" value="Bacterial exopeptidase dimerisation domain"/>
    <property type="match status" value="1"/>
</dbReference>
<proteinExistence type="inferred from homology"/>
<evidence type="ECO:0000256" key="3">
    <source>
        <dbReference type="ARBA" id="ARBA00011913"/>
    </source>
</evidence>
<dbReference type="Gene3D" id="1.25.40.10">
    <property type="entry name" value="Tetratricopeptide repeat domain"/>
    <property type="match status" value="4"/>
</dbReference>
<dbReference type="Pfam" id="PF01535">
    <property type="entry name" value="PPR"/>
    <property type="match status" value="2"/>
</dbReference>
<dbReference type="Pfam" id="PF14432">
    <property type="entry name" value="DYW_deaminase"/>
    <property type="match status" value="1"/>
</dbReference>
<organism evidence="17">
    <name type="scientific">Zea mays</name>
    <name type="common">Maize</name>
    <dbReference type="NCBI Taxonomy" id="4577"/>
    <lineage>
        <taxon>Eukaryota</taxon>
        <taxon>Viridiplantae</taxon>
        <taxon>Streptophyta</taxon>
        <taxon>Embryophyta</taxon>
        <taxon>Tracheophyta</taxon>
        <taxon>Spermatophyta</taxon>
        <taxon>Magnoliopsida</taxon>
        <taxon>Liliopsida</taxon>
        <taxon>Poales</taxon>
        <taxon>Poaceae</taxon>
        <taxon>PACMAD clade</taxon>
        <taxon>Panicoideae</taxon>
        <taxon>Andropogonodae</taxon>
        <taxon>Andropogoneae</taxon>
        <taxon>Tripsacinae</taxon>
        <taxon>Zea</taxon>
    </lineage>
</organism>
<evidence type="ECO:0000256" key="7">
    <source>
        <dbReference type="ARBA" id="ARBA00022801"/>
    </source>
</evidence>
<comment type="subcellular location">
    <subcellularLocation>
        <location evidence="1">Cytoplasm</location>
    </subcellularLocation>
</comment>
<feature type="region of interest" description="Disordered" evidence="14">
    <location>
        <begin position="1183"/>
        <end position="1206"/>
    </location>
</feature>
<feature type="repeat" description="PPR" evidence="13">
    <location>
        <begin position="813"/>
        <end position="843"/>
    </location>
</feature>
<dbReference type="InterPro" id="IPR032867">
    <property type="entry name" value="DYW_dom"/>
</dbReference>
<keyword evidence="9" id="KW-0809">Transit peptide</keyword>
<dbReference type="Gene3D" id="1.10.150.900">
    <property type="match status" value="1"/>
</dbReference>
<dbReference type="Gene3D" id="3.40.630.10">
    <property type="entry name" value="Zn peptidases"/>
    <property type="match status" value="1"/>
</dbReference>
<dbReference type="EMBL" id="NCVQ01000001">
    <property type="protein sequence ID" value="PWZ56714.1"/>
    <property type="molecule type" value="Genomic_DNA"/>
</dbReference>
<feature type="binding site" evidence="12">
    <location>
        <position position="110"/>
    </location>
    <ligand>
        <name>Zn(2+)</name>
        <dbReference type="ChEBI" id="CHEBI:29105"/>
        <label>1</label>
    </ligand>
</feature>
<dbReference type="FunFam" id="1.25.40.10:FF:000366">
    <property type="entry name" value="Pentatricopeptide (PPR) repeat-containing protein"/>
    <property type="match status" value="1"/>
</dbReference>
<dbReference type="PROSITE" id="PS00758">
    <property type="entry name" value="ARGE_DAPE_CPG2_1"/>
    <property type="match status" value="1"/>
</dbReference>
<gene>
    <name evidence="17" type="primary">PCMP-H44_0</name>
    <name evidence="17" type="ORF">Zm00014a_006390</name>
</gene>
<dbReference type="InterPro" id="IPR036264">
    <property type="entry name" value="Bact_exopeptidase_dim_dom"/>
</dbReference>
<dbReference type="FunFam" id="3.40.630.10:FF:000019">
    <property type="entry name" value="Aminoacylase 1"/>
    <property type="match status" value="1"/>
</dbReference>
<evidence type="ECO:0000313" key="17">
    <source>
        <dbReference type="EMBL" id="PWZ56714.1"/>
    </source>
</evidence>
<feature type="domain" description="DYW" evidence="16">
    <location>
        <begin position="1059"/>
        <end position="1151"/>
    </location>
</feature>
<evidence type="ECO:0000256" key="8">
    <source>
        <dbReference type="ARBA" id="ARBA00022833"/>
    </source>
</evidence>
<dbReference type="Pfam" id="PF01546">
    <property type="entry name" value="Peptidase_M20"/>
    <property type="match status" value="1"/>
</dbReference>
<keyword evidence="6" id="KW-0677">Repeat</keyword>
<evidence type="ECO:0000256" key="4">
    <source>
        <dbReference type="ARBA" id="ARBA00022490"/>
    </source>
</evidence>
<evidence type="ECO:0000256" key="10">
    <source>
        <dbReference type="ARBA" id="ARBA00029656"/>
    </source>
</evidence>
<dbReference type="FunFam" id="1.25.40.10:FF:000488">
    <property type="entry name" value="Pentatricopeptide repeat-containing protein, mitochondrial"/>
    <property type="match status" value="1"/>
</dbReference>
<dbReference type="SUPFAM" id="SSF53187">
    <property type="entry name" value="Zn-dependent exopeptidases"/>
    <property type="match status" value="1"/>
</dbReference>